<dbReference type="EC" id="1.8.4.10" evidence="9 14"/>
<feature type="binding site" evidence="14">
    <location>
        <position position="219"/>
    </location>
    <ligand>
        <name>[4Fe-4S] cluster</name>
        <dbReference type="ChEBI" id="CHEBI:49883"/>
    </ligand>
</feature>
<dbReference type="InterPro" id="IPR014729">
    <property type="entry name" value="Rossmann-like_a/b/a_fold"/>
</dbReference>
<dbReference type="GO" id="GO:0043866">
    <property type="term" value="F:adenylyl-sulfate reductase (thioredoxin) activity"/>
    <property type="evidence" value="ECO:0007669"/>
    <property type="project" value="UniProtKB-EC"/>
</dbReference>
<dbReference type="OrthoDB" id="9794018at2"/>
<keyword evidence="17" id="KW-1185">Reference proteome</keyword>
<sequence length="268" mass="29697">MAETRIPPIRIEPPLPGRAFALYAQRLPGYEERLQQAVATLQQAACAHAGRIVQASSLGAEDMVITDLIVRHRLPVAVAVIDTGRLHAETLALRQRAMAHWGIALEVWQPDTAEVRAFEAEHGADAMYRSPALRHACCGLRKVEPLRRLLAGRTAWITGLRREQSGQRAGVSLLDLDETGRAKVNPLADWRWADVWHYLQTHGVPYNPLHDAFMPSIGCAPCTRPIAVGEDFRAGRWWWEDDPRRECGLHLSGAAATPLPLSVAESQP</sequence>
<dbReference type="PANTHER" id="PTHR46482:SF9">
    <property type="entry name" value="5'-ADENYLYLSULFATE REDUCTASE 1, CHLOROPLASTIC"/>
    <property type="match status" value="1"/>
</dbReference>
<dbReference type="GO" id="GO:0019379">
    <property type="term" value="P:sulfate assimilation, phosphoadenylyl sulfate reduction by phosphoadenylyl-sulfate reductase (thioredoxin)"/>
    <property type="evidence" value="ECO:0007669"/>
    <property type="project" value="UniProtKB-UniRule"/>
</dbReference>
<dbReference type="NCBIfam" id="TIGR02055">
    <property type="entry name" value="APS_reductase"/>
    <property type="match status" value="1"/>
</dbReference>
<evidence type="ECO:0000256" key="9">
    <source>
        <dbReference type="ARBA" id="ARBA00024386"/>
    </source>
</evidence>
<keyword evidence="3 14" id="KW-0479">Metal-binding</keyword>
<proteinExistence type="inferred from homology"/>
<organism evidence="16 17">
    <name type="scientific">Tepidimonas sediminis</name>
    <dbReference type="NCBI Taxonomy" id="2588941"/>
    <lineage>
        <taxon>Bacteria</taxon>
        <taxon>Pseudomonadati</taxon>
        <taxon>Pseudomonadota</taxon>
        <taxon>Betaproteobacteria</taxon>
        <taxon>Burkholderiales</taxon>
        <taxon>Tepidimonas</taxon>
    </lineage>
</organism>
<dbReference type="InterPro" id="IPR004511">
    <property type="entry name" value="PAPS/APS_Rdtase"/>
</dbReference>
<keyword evidence="6 14" id="KW-0411">Iron-sulfur</keyword>
<evidence type="ECO:0000259" key="15">
    <source>
        <dbReference type="Pfam" id="PF01507"/>
    </source>
</evidence>
<evidence type="ECO:0000256" key="6">
    <source>
        <dbReference type="ARBA" id="ARBA00023014"/>
    </source>
</evidence>
<dbReference type="GO" id="GO:0070814">
    <property type="term" value="P:hydrogen sulfide biosynthetic process"/>
    <property type="evidence" value="ECO:0007669"/>
    <property type="project" value="UniProtKB-UniRule"/>
</dbReference>
<feature type="domain" description="Phosphoadenosine phosphosulphate reductase" evidence="15">
    <location>
        <begin position="52"/>
        <end position="225"/>
    </location>
</feature>
<dbReference type="Pfam" id="PF01507">
    <property type="entry name" value="PAPS_reduct"/>
    <property type="match status" value="1"/>
</dbReference>
<dbReference type="GO" id="GO:0046872">
    <property type="term" value="F:metal ion binding"/>
    <property type="evidence" value="ECO:0007669"/>
    <property type="project" value="UniProtKB-KW"/>
</dbReference>
<comment type="catalytic activity">
    <reaction evidence="13 14">
        <text>[thioredoxin]-disulfide + sulfite + AMP + 2 H(+) = adenosine 5'-phosphosulfate + [thioredoxin]-dithiol</text>
        <dbReference type="Rhea" id="RHEA:21976"/>
        <dbReference type="Rhea" id="RHEA-COMP:10698"/>
        <dbReference type="Rhea" id="RHEA-COMP:10700"/>
        <dbReference type="ChEBI" id="CHEBI:15378"/>
        <dbReference type="ChEBI" id="CHEBI:17359"/>
        <dbReference type="ChEBI" id="CHEBI:29950"/>
        <dbReference type="ChEBI" id="CHEBI:50058"/>
        <dbReference type="ChEBI" id="CHEBI:58243"/>
        <dbReference type="ChEBI" id="CHEBI:456215"/>
        <dbReference type="EC" id="1.8.4.10"/>
    </reaction>
</comment>
<comment type="function">
    <text evidence="7 14">Catalyzes the formation of sulfite from adenosine 5'-phosphosulfate (APS) using thioredoxin as an electron donor.</text>
</comment>
<gene>
    <name evidence="14 16" type="primary">cysH</name>
    <name evidence="16" type="ORF">Tsedi_00451</name>
</gene>
<feature type="active site" description="Nucleophile; cysteine thiosulfonate intermediate" evidence="14">
    <location>
        <position position="247"/>
    </location>
</feature>
<dbReference type="AlphaFoldDB" id="A0A554WT51"/>
<evidence type="ECO:0000256" key="4">
    <source>
        <dbReference type="ARBA" id="ARBA00023002"/>
    </source>
</evidence>
<feature type="binding site" evidence="14">
    <location>
        <position position="137"/>
    </location>
    <ligand>
        <name>[4Fe-4S] cluster</name>
        <dbReference type="ChEBI" id="CHEBI:49883"/>
    </ligand>
</feature>
<feature type="binding site" evidence="14">
    <location>
        <position position="222"/>
    </location>
    <ligand>
        <name>[4Fe-4S] cluster</name>
        <dbReference type="ChEBI" id="CHEBI:49883"/>
    </ligand>
</feature>
<comment type="pathway">
    <text evidence="8 14">Sulfur metabolism; hydrogen sulfide biosynthesis; sulfite from sulfate.</text>
</comment>
<evidence type="ECO:0000256" key="5">
    <source>
        <dbReference type="ARBA" id="ARBA00023004"/>
    </source>
</evidence>
<comment type="cofactor">
    <cofactor evidence="14">
        <name>[4Fe-4S] cluster</name>
        <dbReference type="ChEBI" id="CHEBI:49883"/>
    </cofactor>
    <text evidence="14">Binds 1 [4Fe-4S] cluster per subunit.</text>
</comment>
<dbReference type="CDD" id="cd23945">
    <property type="entry name" value="PAPS_reductase"/>
    <property type="match status" value="1"/>
</dbReference>
<evidence type="ECO:0000256" key="10">
    <source>
        <dbReference type="ARBA" id="ARBA00029514"/>
    </source>
</evidence>
<reference evidence="16 17" key="1">
    <citation type="submission" date="2019-07" db="EMBL/GenBank/DDBJ databases">
        <title>Tepidimonas sediminis YIM 72259 draft genome.</title>
        <authorList>
            <person name="Da Costa M.S."/>
            <person name="Froufe H.J.C."/>
            <person name="Egas C."/>
            <person name="Albuquerque L."/>
        </authorList>
    </citation>
    <scope>NUCLEOTIDE SEQUENCE [LARGE SCALE GENOMIC DNA]</scope>
    <source>
        <strain evidence="16 17">YIM 72259</strain>
    </source>
</reference>
<dbReference type="InterPro" id="IPR002500">
    <property type="entry name" value="PAPS_reduct_dom"/>
</dbReference>
<evidence type="ECO:0000256" key="8">
    <source>
        <dbReference type="ARBA" id="ARBA00024327"/>
    </source>
</evidence>
<evidence type="ECO:0000256" key="12">
    <source>
        <dbReference type="ARBA" id="ARBA00032041"/>
    </source>
</evidence>
<keyword evidence="4 14" id="KW-0560">Oxidoreductase</keyword>
<dbReference type="SUPFAM" id="SSF52402">
    <property type="entry name" value="Adenine nucleotide alpha hydrolases-like"/>
    <property type="match status" value="1"/>
</dbReference>
<dbReference type="EMBL" id="VJND01000002">
    <property type="protein sequence ID" value="TSE26743.1"/>
    <property type="molecule type" value="Genomic_DNA"/>
</dbReference>
<evidence type="ECO:0000256" key="3">
    <source>
        <dbReference type="ARBA" id="ARBA00022723"/>
    </source>
</evidence>
<dbReference type="PIRSF" id="PIRSF000857">
    <property type="entry name" value="PAPS_reductase"/>
    <property type="match status" value="1"/>
</dbReference>
<dbReference type="GO" id="GO:0019344">
    <property type="term" value="P:cysteine biosynthetic process"/>
    <property type="evidence" value="ECO:0007669"/>
    <property type="project" value="InterPro"/>
</dbReference>
<evidence type="ECO:0000313" key="16">
    <source>
        <dbReference type="EMBL" id="TSE26743.1"/>
    </source>
</evidence>
<dbReference type="Gene3D" id="3.40.50.620">
    <property type="entry name" value="HUPs"/>
    <property type="match status" value="1"/>
</dbReference>
<dbReference type="PANTHER" id="PTHR46482">
    <property type="entry name" value="5'-ADENYLYLSULFATE REDUCTASE 3, CHLOROPLASTIC"/>
    <property type="match status" value="1"/>
</dbReference>
<protein>
    <recommendedName>
        <fullName evidence="10 14">Adenosine 5'-phosphosulfate reductase</fullName>
        <shortName evidence="14">APS reductase</shortName>
        <ecNumber evidence="9 14">1.8.4.10</ecNumber>
    </recommendedName>
    <alternativeName>
        <fullName evidence="12 14">5'-adenylylsulfate reductase</fullName>
    </alternativeName>
    <alternativeName>
        <fullName evidence="11 14">Thioredoxin-dependent 5'-adenylylsulfate reductase</fullName>
    </alternativeName>
</protein>
<dbReference type="NCBIfam" id="TIGR00434">
    <property type="entry name" value="cysH"/>
    <property type="match status" value="1"/>
</dbReference>
<dbReference type="GO" id="GO:0051539">
    <property type="term" value="F:4 iron, 4 sulfur cluster binding"/>
    <property type="evidence" value="ECO:0007669"/>
    <property type="project" value="UniProtKB-UniRule"/>
</dbReference>
<dbReference type="GO" id="GO:0004604">
    <property type="term" value="F:phosphoadenylyl-sulfate reductase (thioredoxin) activity"/>
    <property type="evidence" value="ECO:0007669"/>
    <property type="project" value="UniProtKB-UniRule"/>
</dbReference>
<dbReference type="HAMAP" id="MF_00063">
    <property type="entry name" value="CysH"/>
    <property type="match status" value="1"/>
</dbReference>
<name>A0A554WT51_9BURK</name>
<feature type="binding site" evidence="14">
    <location>
        <position position="138"/>
    </location>
    <ligand>
        <name>[4Fe-4S] cluster</name>
        <dbReference type="ChEBI" id="CHEBI:49883"/>
    </ligand>
</feature>
<comment type="similarity">
    <text evidence="1 14">Belongs to the PAPS reductase family. CysH subfamily.</text>
</comment>
<comment type="subcellular location">
    <subcellularLocation>
        <location evidence="14">Cytoplasm</location>
    </subcellularLocation>
</comment>
<dbReference type="RefSeq" id="WP_143893191.1">
    <property type="nucleotide sequence ID" value="NZ_VJND01000002.1"/>
</dbReference>
<keyword evidence="5 14" id="KW-0408">Iron</keyword>
<evidence type="ECO:0000256" key="11">
    <source>
        <dbReference type="ARBA" id="ARBA00030894"/>
    </source>
</evidence>
<evidence type="ECO:0000313" key="17">
    <source>
        <dbReference type="Proteomes" id="UP000320225"/>
    </source>
</evidence>
<evidence type="ECO:0000256" key="2">
    <source>
        <dbReference type="ARBA" id="ARBA00022490"/>
    </source>
</evidence>
<evidence type="ECO:0000256" key="14">
    <source>
        <dbReference type="HAMAP-Rule" id="MF_00063"/>
    </source>
</evidence>
<keyword evidence="2 14" id="KW-0963">Cytoplasm</keyword>
<dbReference type="Proteomes" id="UP000320225">
    <property type="component" value="Unassembled WGS sequence"/>
</dbReference>
<dbReference type="InterPro" id="IPR011798">
    <property type="entry name" value="APS_reductase"/>
</dbReference>
<evidence type="ECO:0000256" key="13">
    <source>
        <dbReference type="ARBA" id="ARBA00048441"/>
    </source>
</evidence>
<accession>A0A554WT51</accession>
<dbReference type="NCBIfam" id="NF002537">
    <property type="entry name" value="PRK02090.1"/>
    <property type="match status" value="1"/>
</dbReference>
<evidence type="ECO:0000256" key="1">
    <source>
        <dbReference type="ARBA" id="ARBA00009732"/>
    </source>
</evidence>
<comment type="caution">
    <text evidence="16">The sequence shown here is derived from an EMBL/GenBank/DDBJ whole genome shotgun (WGS) entry which is preliminary data.</text>
</comment>
<evidence type="ECO:0000256" key="7">
    <source>
        <dbReference type="ARBA" id="ARBA00024298"/>
    </source>
</evidence>
<dbReference type="GO" id="GO:0005737">
    <property type="term" value="C:cytoplasm"/>
    <property type="evidence" value="ECO:0007669"/>
    <property type="project" value="UniProtKB-SubCell"/>
</dbReference>